<dbReference type="SMART" id="SM00014">
    <property type="entry name" value="acidPPc"/>
    <property type="match status" value="1"/>
</dbReference>
<feature type="transmembrane region" description="Helical" evidence="2">
    <location>
        <begin position="282"/>
        <end position="304"/>
    </location>
</feature>
<evidence type="ECO:0000256" key="2">
    <source>
        <dbReference type="SAM" id="Phobius"/>
    </source>
</evidence>
<organism evidence="4 5">
    <name type="scientific">Electrophorus voltai</name>
    <dbReference type="NCBI Taxonomy" id="2609070"/>
    <lineage>
        <taxon>Eukaryota</taxon>
        <taxon>Metazoa</taxon>
        <taxon>Chordata</taxon>
        <taxon>Craniata</taxon>
        <taxon>Vertebrata</taxon>
        <taxon>Euteleostomi</taxon>
        <taxon>Actinopterygii</taxon>
        <taxon>Neopterygii</taxon>
        <taxon>Teleostei</taxon>
        <taxon>Ostariophysi</taxon>
        <taxon>Gymnotiformes</taxon>
        <taxon>Gymnotoidei</taxon>
        <taxon>Gymnotidae</taxon>
        <taxon>Electrophorus</taxon>
    </lineage>
</organism>
<evidence type="ECO:0000313" key="4">
    <source>
        <dbReference type="EMBL" id="KAK1786103.1"/>
    </source>
</evidence>
<dbReference type="Pfam" id="PF01569">
    <property type="entry name" value="PAP2"/>
    <property type="match status" value="1"/>
</dbReference>
<feature type="domain" description="Phosphatidic acid phosphatase type 2/haloperoxidase" evidence="3">
    <location>
        <begin position="214"/>
        <end position="328"/>
    </location>
</feature>
<dbReference type="SUPFAM" id="SSF48317">
    <property type="entry name" value="Acid phosphatase/Vanadium-dependent haloperoxidase"/>
    <property type="match status" value="1"/>
</dbReference>
<keyword evidence="5" id="KW-1185">Reference proteome</keyword>
<dbReference type="Proteomes" id="UP001239994">
    <property type="component" value="Unassembled WGS sequence"/>
</dbReference>
<keyword evidence="2" id="KW-0472">Membrane</keyword>
<dbReference type="GO" id="GO:0006670">
    <property type="term" value="P:sphingosine metabolic process"/>
    <property type="evidence" value="ECO:0007669"/>
    <property type="project" value="TreeGrafter"/>
</dbReference>
<feature type="region of interest" description="Disordered" evidence="1">
    <location>
        <begin position="68"/>
        <end position="94"/>
    </location>
</feature>
<dbReference type="CDD" id="cd03388">
    <property type="entry name" value="PAP2_SPPase1"/>
    <property type="match status" value="1"/>
</dbReference>
<reference evidence="4" key="1">
    <citation type="submission" date="2023-03" db="EMBL/GenBank/DDBJ databases">
        <title>Electrophorus voltai genome.</title>
        <authorList>
            <person name="Bian C."/>
        </authorList>
    </citation>
    <scope>NUCLEOTIDE SEQUENCE</scope>
    <source>
        <strain evidence="4">CB-2022</strain>
        <tissue evidence="4">Muscle</tissue>
    </source>
</reference>
<gene>
    <name evidence="4" type="ORF">P4O66_017839</name>
</gene>
<feature type="transmembrane region" description="Helical" evidence="2">
    <location>
        <begin position="409"/>
        <end position="431"/>
    </location>
</feature>
<dbReference type="GO" id="GO:0042392">
    <property type="term" value="F:sphingosine-1-phosphate phosphatase activity"/>
    <property type="evidence" value="ECO:0007669"/>
    <property type="project" value="TreeGrafter"/>
</dbReference>
<evidence type="ECO:0000313" key="5">
    <source>
        <dbReference type="Proteomes" id="UP001239994"/>
    </source>
</evidence>
<dbReference type="GO" id="GO:0005789">
    <property type="term" value="C:endoplasmic reticulum membrane"/>
    <property type="evidence" value="ECO:0007669"/>
    <property type="project" value="TreeGrafter"/>
</dbReference>
<keyword evidence="2" id="KW-0812">Transmembrane</keyword>
<dbReference type="InterPro" id="IPR000326">
    <property type="entry name" value="PAP2/HPO"/>
</dbReference>
<dbReference type="PANTHER" id="PTHR14969">
    <property type="entry name" value="SPHINGOSINE-1-PHOSPHATE PHOSPHOHYDROLASE"/>
    <property type="match status" value="1"/>
</dbReference>
<dbReference type="PANTHER" id="PTHR14969:SF14">
    <property type="entry name" value="SPHINGOSINE-1-PHOSPHATE PHOSPHATASE 2"/>
    <property type="match status" value="1"/>
</dbReference>
<dbReference type="AlphaFoldDB" id="A0AAD8YRQ2"/>
<dbReference type="EMBL" id="JAROKS010000025">
    <property type="protein sequence ID" value="KAK1786103.1"/>
    <property type="molecule type" value="Genomic_DNA"/>
</dbReference>
<keyword evidence="2" id="KW-1133">Transmembrane helix</keyword>
<dbReference type="InterPro" id="IPR036938">
    <property type="entry name" value="PAP2/HPO_sf"/>
</dbReference>
<sequence length="492" mass="54331">MVAAKGCGVVVVVVVSGAETQTSTERVPGSSGERRSSRCLHSLDPPFYRRRARRGGRERLGLQADAGGRITPRAAPSRRALLDKEPVRRNQSKTLTRASNLVATFQQACGLYPAPETTETGQVREHEPSNLTASKVHHRKGDLVANGRSLSQDDNSNYNHTADDCKINHASTQYEVRNWPLYFLFVVSAALGSEVFYISFLPCIHWNLDPFLCRRLVNMWAVVMYIGQVMKDILKLPRPTVPPVVKLEQRVHAEYGMPSTHAMGAIAISFTLLFSAQERVQFTFEVGLVLAVVLSGLVCLSRLYTGMHSALDVICGILISALILGIIYPHWSILDSLQLNSPLSPAVALALPLYLCYKYPELDHYSTTRGDTTIIMAVSAGCSVGYWVNHQLGQTFEPTGPFPVTLPPMNAVTFALGVTRFGVGLAILVLTRQTAKWVSLRLLCRCYGVAHSDIVARQRKEIEVPYKFSTYLVIGLVNSMAVCRVFSLVRLL</sequence>
<protein>
    <recommendedName>
        <fullName evidence="3">Phosphatidic acid phosphatase type 2/haloperoxidase domain-containing protein</fullName>
    </recommendedName>
</protein>
<feature type="transmembrane region" description="Helical" evidence="2">
    <location>
        <begin position="311"/>
        <end position="331"/>
    </location>
</feature>
<proteinExistence type="predicted"/>
<feature type="transmembrane region" description="Helical" evidence="2">
    <location>
        <begin position="468"/>
        <end position="489"/>
    </location>
</feature>
<feature type="region of interest" description="Disordered" evidence="1">
    <location>
        <begin position="117"/>
        <end position="137"/>
    </location>
</feature>
<evidence type="ECO:0000259" key="3">
    <source>
        <dbReference type="SMART" id="SM00014"/>
    </source>
</evidence>
<name>A0AAD8YRQ2_9TELE</name>
<feature type="region of interest" description="Disordered" evidence="1">
    <location>
        <begin position="21"/>
        <end position="42"/>
    </location>
</feature>
<evidence type="ECO:0000256" key="1">
    <source>
        <dbReference type="SAM" id="MobiDB-lite"/>
    </source>
</evidence>
<feature type="transmembrane region" description="Helical" evidence="2">
    <location>
        <begin position="181"/>
        <end position="204"/>
    </location>
</feature>
<accession>A0AAD8YRQ2</accession>
<comment type="caution">
    <text evidence="4">The sequence shown here is derived from an EMBL/GenBank/DDBJ whole genome shotgun (WGS) entry which is preliminary data.</text>
</comment>
<dbReference type="Gene3D" id="1.20.144.10">
    <property type="entry name" value="Phosphatidic acid phosphatase type 2/haloperoxidase"/>
    <property type="match status" value="1"/>
</dbReference>